<name>A0A2N9GQJ4_FAGSY</name>
<dbReference type="InterPro" id="IPR029472">
    <property type="entry name" value="Copia-like_N"/>
</dbReference>
<feature type="region of interest" description="Disordered" evidence="2">
    <location>
        <begin position="225"/>
        <end position="294"/>
    </location>
</feature>
<dbReference type="GO" id="GO:0008270">
    <property type="term" value="F:zinc ion binding"/>
    <property type="evidence" value="ECO:0007669"/>
    <property type="project" value="UniProtKB-KW"/>
</dbReference>
<dbReference type="Pfam" id="PF14244">
    <property type="entry name" value="Retrotran_gag_3"/>
    <property type="match status" value="1"/>
</dbReference>
<protein>
    <recommendedName>
        <fullName evidence="3">CCHC-type domain-containing protein</fullName>
    </recommendedName>
</protein>
<evidence type="ECO:0000259" key="3">
    <source>
        <dbReference type="PROSITE" id="PS50158"/>
    </source>
</evidence>
<dbReference type="SUPFAM" id="SSF56672">
    <property type="entry name" value="DNA/RNA polymerases"/>
    <property type="match status" value="1"/>
</dbReference>
<dbReference type="SUPFAM" id="SSF57756">
    <property type="entry name" value="Retrovirus zinc finger-like domains"/>
    <property type="match status" value="1"/>
</dbReference>
<dbReference type="PANTHER" id="PTHR47481">
    <property type="match status" value="1"/>
</dbReference>
<keyword evidence="1" id="KW-0862">Zinc</keyword>
<evidence type="ECO:0000256" key="2">
    <source>
        <dbReference type="SAM" id="MobiDB-lite"/>
    </source>
</evidence>
<dbReference type="InterPro" id="IPR036875">
    <property type="entry name" value="Znf_CCHC_sf"/>
</dbReference>
<evidence type="ECO:0000256" key="1">
    <source>
        <dbReference type="PROSITE-ProRule" id="PRU00047"/>
    </source>
</evidence>
<dbReference type="InterPro" id="IPR013103">
    <property type="entry name" value="RVT_2"/>
</dbReference>
<dbReference type="CDD" id="cd09272">
    <property type="entry name" value="RNase_HI_RT_Ty1"/>
    <property type="match status" value="1"/>
</dbReference>
<dbReference type="AlphaFoldDB" id="A0A2N9GQJ4"/>
<keyword evidence="1" id="KW-0479">Metal-binding</keyword>
<dbReference type="GO" id="GO:0003676">
    <property type="term" value="F:nucleic acid binding"/>
    <property type="evidence" value="ECO:0007669"/>
    <property type="project" value="InterPro"/>
</dbReference>
<reference evidence="4" key="1">
    <citation type="submission" date="2018-02" db="EMBL/GenBank/DDBJ databases">
        <authorList>
            <person name="Cohen D.B."/>
            <person name="Kent A.D."/>
        </authorList>
    </citation>
    <scope>NUCLEOTIDE SEQUENCE</scope>
</reference>
<keyword evidence="1" id="KW-0863">Zinc-finger</keyword>
<feature type="region of interest" description="Disordered" evidence="2">
    <location>
        <begin position="1"/>
        <end position="26"/>
    </location>
</feature>
<feature type="domain" description="CCHC-type" evidence="3">
    <location>
        <begin position="299"/>
        <end position="312"/>
    </location>
</feature>
<dbReference type="InterPro" id="IPR043502">
    <property type="entry name" value="DNA/RNA_pol_sf"/>
</dbReference>
<dbReference type="Pfam" id="PF14223">
    <property type="entry name" value="Retrotran_gag_2"/>
    <property type="match status" value="1"/>
</dbReference>
<sequence length="691" mass="76927">MVSEPSMADSSTSNGPQQPPSPQLPSPLMLLSNMSNLMSIKLDSLNYMVWKLQLTTILKAYSMIDHIDGSVQKPSQYLADSAGNLTTRVNPSFLSWKKRDKALLTLIYSTLSPPVLSMVVGLHSAQEVWSTLETRFTSTARANVLNLKLELQSVKKVGVQIDDEEMLHMVLKGLPKEYSSFNSAIRTRDDSLTFEKLSVLLQTEELSINESSELNSALAMFVSNTNRQTNGSSNYNRGRGRNHYSRGGRGNGRSGNFYPQNQFTQNQSPGSQGSQGAQSGFHGQNTSGYNKPEHNRPTCQICGKLGHYAIDCYHRMNFAYQGKNPPTKLAAMANASNLNITQGTDTSIPAHAFTDTSIPAHASADHSIHTQPAPPIPPLLPTLSNTHPMQTRSKHGIFKPKPCYTAHLDYALTEPPTFKIASQLSQWCQAMQDEYDALIKQGTWSLVPPPPNHNVVGCKWVYKLKTHSDGSIARYKARLVAKGFHQQQGVDFDETFSPVIKPPTVRMVLSLAVSLHWPLRQLDVSNAFLHGILKEEVYMSQPQGYIDPQHPYYFGFVASTADSSLFIYKTKTITAYLLLYVDDIVLTSNTPTFLDQLLHVFISTAPTLWCDNVSALAIASNPVFHARTKHIEVDFHFVRERVLRKDLAVKFVSTLDQLADIFTKSLSPHRFLTLRSNLMATVRPPELEEGC</sequence>
<dbReference type="EMBL" id="OIVN01002224">
    <property type="protein sequence ID" value="SPD01753.1"/>
    <property type="molecule type" value="Genomic_DNA"/>
</dbReference>
<dbReference type="PROSITE" id="PS50158">
    <property type="entry name" value="ZF_CCHC"/>
    <property type="match status" value="1"/>
</dbReference>
<gene>
    <name evidence="4" type="ORF">FSB_LOCUS29635</name>
</gene>
<proteinExistence type="predicted"/>
<dbReference type="InterPro" id="IPR001878">
    <property type="entry name" value="Znf_CCHC"/>
</dbReference>
<dbReference type="Pfam" id="PF07727">
    <property type="entry name" value="RVT_2"/>
    <property type="match status" value="1"/>
</dbReference>
<feature type="compositionally biased region" description="Low complexity" evidence="2">
    <location>
        <begin position="265"/>
        <end position="284"/>
    </location>
</feature>
<organism evidence="4">
    <name type="scientific">Fagus sylvatica</name>
    <name type="common">Beechnut</name>
    <dbReference type="NCBI Taxonomy" id="28930"/>
    <lineage>
        <taxon>Eukaryota</taxon>
        <taxon>Viridiplantae</taxon>
        <taxon>Streptophyta</taxon>
        <taxon>Embryophyta</taxon>
        <taxon>Tracheophyta</taxon>
        <taxon>Spermatophyta</taxon>
        <taxon>Magnoliopsida</taxon>
        <taxon>eudicotyledons</taxon>
        <taxon>Gunneridae</taxon>
        <taxon>Pentapetalae</taxon>
        <taxon>rosids</taxon>
        <taxon>fabids</taxon>
        <taxon>Fagales</taxon>
        <taxon>Fagaceae</taxon>
        <taxon>Fagus</taxon>
    </lineage>
</organism>
<dbReference type="PANTHER" id="PTHR47481:SF10">
    <property type="entry name" value="COPIA-LIKE POLYPROTEIN_RETROTRANSPOSON"/>
    <property type="match status" value="1"/>
</dbReference>
<evidence type="ECO:0000313" key="4">
    <source>
        <dbReference type="EMBL" id="SPD01753.1"/>
    </source>
</evidence>
<accession>A0A2N9GQJ4</accession>